<dbReference type="Proteomes" id="UP000564964">
    <property type="component" value="Unassembled WGS sequence"/>
</dbReference>
<reference evidence="2" key="3">
    <citation type="submission" date="2021-05" db="EMBL/GenBank/DDBJ databases">
        <title>Protein family content uncovers lineage relationships and bacterial pathway maintenance mechanisms in DPANN archaea.</title>
        <authorList>
            <person name="Castelle C.J."/>
            <person name="Meheust R."/>
            <person name="Jaffe A.L."/>
            <person name="Seitz K."/>
            <person name="Gong X."/>
            <person name="Baker B.J."/>
            <person name="Banfield J.F."/>
        </authorList>
    </citation>
    <scope>NUCLEOTIDE SEQUENCE</scope>
    <source>
        <strain evidence="2">RIFCSPLOWO2_01_FULL_58_19</strain>
    </source>
</reference>
<gene>
    <name evidence="1" type="ORF">HA252_02710</name>
    <name evidence="2" type="ORF">J4203_01990</name>
</gene>
<dbReference type="Proteomes" id="UP000678237">
    <property type="component" value="Unassembled WGS sequence"/>
</dbReference>
<dbReference type="AlphaFoldDB" id="A0A7J4JGN2"/>
<sequence length="296" mass="33140">MRSLFFPVLFLFSLVSSTQAAPLSLGPAFEFADAQGTHSIPLYIRVEASPFDAILSFDRTKTYVLDARVKERELIVSPKEPFNGVPFSLKVSRQLVNGKRTAHLFYGKTDYAQPYRVLSTEYQPLDFLGMEYMVTRISRANTLTLLTFHSISVCQPIQGVCVPVPPFQASPANRFYLSYRNSFDSLVPTIQLTGQGNLKFQYTPVVVRERNQDAFYLLLDARTPVLHSGTGQEIRFLGSDLDGDGQISKYEPAFAVIPGLNLSLYKTRPRSQKTVHALFSVKASDNQVETLSIPLP</sequence>
<dbReference type="EMBL" id="DUGH01000068">
    <property type="protein sequence ID" value="HIH16290.1"/>
    <property type="molecule type" value="Genomic_DNA"/>
</dbReference>
<evidence type="ECO:0000313" key="3">
    <source>
        <dbReference type="Proteomes" id="UP000564964"/>
    </source>
</evidence>
<name>A0A7J4JGN2_9ARCH</name>
<protein>
    <submittedName>
        <fullName evidence="1">Uncharacterized protein</fullName>
    </submittedName>
</protein>
<dbReference type="EMBL" id="JAGVWE010000002">
    <property type="protein sequence ID" value="MBS3062618.1"/>
    <property type="molecule type" value="Genomic_DNA"/>
</dbReference>
<reference evidence="2" key="2">
    <citation type="submission" date="2021-03" db="EMBL/GenBank/DDBJ databases">
        <authorList>
            <person name="Jaffe A."/>
        </authorList>
    </citation>
    <scope>NUCLEOTIDE SEQUENCE</scope>
    <source>
        <strain evidence="2">RIFCSPLOWO2_01_FULL_58_19</strain>
    </source>
</reference>
<proteinExistence type="predicted"/>
<accession>A0A7J4JGN2</accession>
<evidence type="ECO:0000313" key="2">
    <source>
        <dbReference type="EMBL" id="MBS3062618.1"/>
    </source>
</evidence>
<evidence type="ECO:0000313" key="1">
    <source>
        <dbReference type="EMBL" id="HIH16290.1"/>
    </source>
</evidence>
<organism evidence="1 3">
    <name type="scientific">Candidatus Iainarchaeum sp</name>
    <dbReference type="NCBI Taxonomy" id="3101447"/>
    <lineage>
        <taxon>Archaea</taxon>
        <taxon>Candidatus Iainarchaeota</taxon>
        <taxon>Candidatus Iainarchaeia</taxon>
        <taxon>Candidatus Iainarchaeales</taxon>
        <taxon>Candidatus Iainarchaeaceae</taxon>
        <taxon>Candidatus Iainarchaeum</taxon>
    </lineage>
</organism>
<reference evidence="3" key="1">
    <citation type="journal article" date="2020" name="bioRxiv">
        <title>A rank-normalized archaeal taxonomy based on genome phylogeny resolves widespread incomplete and uneven classifications.</title>
        <authorList>
            <person name="Rinke C."/>
            <person name="Chuvochina M."/>
            <person name="Mussig A.J."/>
            <person name="Chaumeil P.-A."/>
            <person name="Waite D.W."/>
            <person name="Whitman W.B."/>
            <person name="Parks D.H."/>
            <person name="Hugenholtz P."/>
        </authorList>
    </citation>
    <scope>NUCLEOTIDE SEQUENCE [LARGE SCALE GENOMIC DNA]</scope>
</reference>
<comment type="caution">
    <text evidence="1">The sequence shown here is derived from an EMBL/GenBank/DDBJ whole genome shotgun (WGS) entry which is preliminary data.</text>
</comment>